<feature type="region of interest" description="Disordered" evidence="29">
    <location>
        <begin position="124"/>
        <end position="174"/>
    </location>
</feature>
<sequence>MSGGTFLTTVPVMMDSDKLPINRITISSKPMGLPPKGEKRTAHNAIEKRYRSSINDKILELKDLVAGTEAKLNKSAILKKAIDYIRYLQQSNQKLKKENMALKMSAQKNKSLKDLVAMEVDGPQTDVKSELPTPPPSDVGSPTSYSHCGSDSEPDSPMGEDSKPAVNLMDTSTPGSAGMLDRSRMALCTFTFLFLSLNPLAAMLCGGMGSSTTANNQAVHPGTGRIMLADSWGWMDWVLPTLLVWLLNGVLVAGVLVRVLVYGEPVTRPHSGSSVLFWRHRKQADLDLARGDFAQASQNLWTCLKALGRPLPTSQLDLACAALWALLRLCLQRLGVGRWLAARAGGLRARGLREDARMSSRDAALVYHRLHQLHMTGKLGGSHLSAVHMALSAVNLAECSGSCLPVATLGEIYVSAALRVKASLPRLLHFSSRVFLSSARQACLSSSGSVPPAMQWLCHPLGHRFFVDGDWAVRSTPKDSIYSQAGNTVDPLAQVTQAFREHLLEKALYCVAQEYADALEYLQLLTSASDAAGANTQSFAIGSNMATVTGCDLHSKWWSSVAVVIINWLQGDDAAAERLYPAAEHLPRSLQTPRDCTKLYSSPGGLSLQASPAELHGFQQDLSSLRKLAQSFRPAMRRLFLHEATARLMAGASPTRTHQLLDRSLRRRATPGAKTEECEMRPGQREQAEAVMLACRYLPPSFLSAPGQRVGMLADAARTLEKLGDKRTLHDCQQMIIKLGSGTTVTSA</sequence>
<evidence type="ECO:0000256" key="4">
    <source>
        <dbReference type="ARBA" id="ARBA00004653"/>
    </source>
</evidence>
<keyword evidence="18" id="KW-1207">Sterol metabolism</keyword>
<comment type="subunit">
    <text evidence="28">Forms a tight complex with SCAP, the SCAP-SREBP complex, in the endoplasmic reticulum membrane and the Golgi apparatus. Interacts with PAQR3; the interaction anchors the SCAP-SREBP complex to the Golgi apparatus in low cholesterol conditions.</text>
</comment>
<keyword evidence="17" id="KW-0804">Transcription</keyword>
<evidence type="ECO:0000256" key="18">
    <source>
        <dbReference type="ARBA" id="ARBA00023166"/>
    </source>
</evidence>
<keyword evidence="14" id="KW-0238">DNA-binding</keyword>
<reference evidence="31" key="2">
    <citation type="submission" date="2025-09" db="UniProtKB">
        <authorList>
            <consortium name="Ensembl"/>
        </authorList>
    </citation>
    <scope>IDENTIFICATION</scope>
</reference>
<accession>A0A8C7KG97</accession>
<keyword evidence="8" id="KW-0256">Endoplasmic reticulum</keyword>
<feature type="compositionally biased region" description="Polar residues" evidence="29">
    <location>
        <begin position="140"/>
        <end position="149"/>
    </location>
</feature>
<evidence type="ECO:0000256" key="1">
    <source>
        <dbReference type="ARBA" id="ARBA00004123"/>
    </source>
</evidence>
<dbReference type="FunFam" id="4.10.280.10:FF:000016">
    <property type="entry name" value="Sterol regulatory element-binding transcription factor 1"/>
    <property type="match status" value="1"/>
</dbReference>
<proteinExistence type="inferred from homology"/>
<evidence type="ECO:0000256" key="26">
    <source>
        <dbReference type="ARBA" id="ARBA00045371"/>
    </source>
</evidence>
<evidence type="ECO:0000256" key="5">
    <source>
        <dbReference type="ARBA" id="ARBA00022548"/>
    </source>
</evidence>
<dbReference type="GO" id="GO:0005634">
    <property type="term" value="C:nucleus"/>
    <property type="evidence" value="ECO:0007669"/>
    <property type="project" value="UniProtKB-SubCell"/>
</dbReference>
<evidence type="ECO:0000256" key="19">
    <source>
        <dbReference type="ARBA" id="ARBA00023221"/>
    </source>
</evidence>
<dbReference type="SMART" id="SM00353">
    <property type="entry name" value="HLH"/>
    <property type="match status" value="1"/>
</dbReference>
<evidence type="ECO:0000259" key="30">
    <source>
        <dbReference type="PROSITE" id="PS50888"/>
    </source>
</evidence>
<evidence type="ECO:0000256" key="11">
    <source>
        <dbReference type="ARBA" id="ARBA00023015"/>
    </source>
</evidence>
<evidence type="ECO:0000256" key="15">
    <source>
        <dbReference type="ARBA" id="ARBA00023136"/>
    </source>
</evidence>
<dbReference type="GO" id="GO:0000981">
    <property type="term" value="F:DNA-binding transcription factor activity, RNA polymerase II-specific"/>
    <property type="evidence" value="ECO:0007669"/>
    <property type="project" value="TreeGrafter"/>
</dbReference>
<gene>
    <name evidence="31" type="primary">SREBF1</name>
</gene>
<evidence type="ECO:0000256" key="12">
    <source>
        <dbReference type="ARBA" id="ARBA00023034"/>
    </source>
</evidence>
<keyword evidence="16" id="KW-0010">Activator</keyword>
<comment type="subunit">
    <text evidence="27">Efficient DNA binding of the soluble transcription factor fragment requires dimerization with another bHLH protein. Interacts with CEBPA, the interaction produces a transcriptional synergy. Interacts with LMNA.</text>
</comment>
<evidence type="ECO:0000256" key="13">
    <source>
        <dbReference type="ARBA" id="ARBA00023098"/>
    </source>
</evidence>
<reference evidence="31" key="1">
    <citation type="submission" date="2025-08" db="UniProtKB">
        <authorList>
            <consortium name="Ensembl"/>
        </authorList>
    </citation>
    <scope>IDENTIFICATION</scope>
</reference>
<comment type="function">
    <text evidence="26">Key transcription factor that regulates expression of genes involved in cholesterol biosynthesis and lipid homeostasis. Binds to the sterol regulatory element 1 (SRE-1) (5'-ATCACCCCAC-3'). Has dual sequence specificity binding to both an E-box motif (5'-ATCACGTGA-3') and to SRE-1 (5'-ATCACCCCAC-3'). Regulates the promoters of genes involved in cholesterol biosynthesis and the LDL receptor (LDLR) pathway of sterol regulation.</text>
</comment>
<dbReference type="GO" id="GO:0000139">
    <property type="term" value="C:Golgi membrane"/>
    <property type="evidence" value="ECO:0007669"/>
    <property type="project" value="UniProtKB-SubCell"/>
</dbReference>
<evidence type="ECO:0000256" key="22">
    <source>
        <dbReference type="ARBA" id="ARBA00038460"/>
    </source>
</evidence>
<evidence type="ECO:0000256" key="20">
    <source>
        <dbReference type="ARBA" id="ARBA00023242"/>
    </source>
</evidence>
<evidence type="ECO:0000256" key="21">
    <source>
        <dbReference type="ARBA" id="ARBA00023329"/>
    </source>
</evidence>
<comment type="subcellular location">
    <subcellularLocation>
        <location evidence="3">Cytoplasmic vesicle</location>
        <location evidence="3">COPII-coated vesicle membrane</location>
        <topology evidence="3">Multi-pass membrane protein</topology>
    </subcellularLocation>
    <subcellularLocation>
        <location evidence="2">Endoplasmic reticulum membrane</location>
        <topology evidence="2">Multi-pass membrane protein</topology>
    </subcellularLocation>
    <subcellularLocation>
        <location evidence="4">Golgi apparatus membrane</location>
        <topology evidence="4">Multi-pass membrane protein</topology>
    </subcellularLocation>
    <subcellularLocation>
        <location evidence="1">Nucleus</location>
    </subcellularLocation>
</comment>
<organism evidence="31 32">
    <name type="scientific">Oncorhynchus kisutch</name>
    <name type="common">Coho salmon</name>
    <name type="synonym">Salmo kisutch</name>
    <dbReference type="NCBI Taxonomy" id="8019"/>
    <lineage>
        <taxon>Eukaryota</taxon>
        <taxon>Metazoa</taxon>
        <taxon>Chordata</taxon>
        <taxon>Craniata</taxon>
        <taxon>Vertebrata</taxon>
        <taxon>Euteleostomi</taxon>
        <taxon>Actinopterygii</taxon>
        <taxon>Neopterygii</taxon>
        <taxon>Teleostei</taxon>
        <taxon>Protacanthopterygii</taxon>
        <taxon>Salmoniformes</taxon>
        <taxon>Salmonidae</taxon>
        <taxon>Salmoninae</taxon>
        <taxon>Oncorhynchus</taxon>
    </lineage>
</organism>
<dbReference type="Proteomes" id="UP000694557">
    <property type="component" value="Unassembled WGS sequence"/>
</dbReference>
<evidence type="ECO:0000256" key="9">
    <source>
        <dbReference type="ARBA" id="ARBA00022843"/>
    </source>
</evidence>
<keyword evidence="5" id="KW-0153">Cholesterol metabolism</keyword>
<evidence type="ECO:0000313" key="31">
    <source>
        <dbReference type="Ensembl" id="ENSOKIP00005100749.1"/>
    </source>
</evidence>
<dbReference type="InterPro" id="IPR036638">
    <property type="entry name" value="HLH_DNA-bd_sf"/>
</dbReference>
<dbReference type="Gene3D" id="4.10.280.10">
    <property type="entry name" value="Helix-loop-helix DNA-binding domain"/>
    <property type="match status" value="1"/>
</dbReference>
<dbReference type="GO" id="GO:0012507">
    <property type="term" value="C:ER to Golgi transport vesicle membrane"/>
    <property type="evidence" value="ECO:0007669"/>
    <property type="project" value="UniProtKB-SubCell"/>
</dbReference>
<keyword evidence="15" id="KW-0472">Membrane</keyword>
<name>A0A8C7KG97_ONCKI</name>
<evidence type="ECO:0000256" key="16">
    <source>
        <dbReference type="ARBA" id="ARBA00023159"/>
    </source>
</evidence>
<comment type="function">
    <text evidence="25">Precursor of the transcription factor form (Processed sterol regulatory element-binding protein 1), which is embedded in the endoplasmic reticulum membrane. Low sterol concentrations promote processing of this form, releasing the transcription factor form that translocates into the nucleus and activates transcription of genes involved in cholesterol biosynthesis and lipid homeostasis.</text>
</comment>
<keyword evidence="7" id="KW-0812">Transmembrane</keyword>
<dbReference type="GO" id="GO:0008203">
    <property type="term" value="P:cholesterol metabolic process"/>
    <property type="evidence" value="ECO:0007669"/>
    <property type="project" value="UniProtKB-KW"/>
</dbReference>
<dbReference type="GO" id="GO:0005789">
    <property type="term" value="C:endoplasmic reticulum membrane"/>
    <property type="evidence" value="ECO:0007669"/>
    <property type="project" value="UniProtKB-SubCell"/>
</dbReference>
<evidence type="ECO:0000256" key="8">
    <source>
        <dbReference type="ARBA" id="ARBA00022824"/>
    </source>
</evidence>
<evidence type="ECO:0000256" key="6">
    <source>
        <dbReference type="ARBA" id="ARBA00022553"/>
    </source>
</evidence>
<evidence type="ECO:0000256" key="24">
    <source>
        <dbReference type="ARBA" id="ARBA00042215"/>
    </source>
</evidence>
<keyword evidence="19" id="KW-0753">Steroid metabolism</keyword>
<dbReference type="PROSITE" id="PS50888">
    <property type="entry name" value="BHLH"/>
    <property type="match status" value="1"/>
</dbReference>
<dbReference type="CDD" id="cd18921">
    <property type="entry name" value="bHLHzip_SREBP1"/>
    <property type="match status" value="1"/>
</dbReference>
<dbReference type="GO" id="GO:0046983">
    <property type="term" value="F:protein dimerization activity"/>
    <property type="evidence" value="ECO:0007669"/>
    <property type="project" value="InterPro"/>
</dbReference>
<feature type="domain" description="BHLH" evidence="30">
    <location>
        <begin position="38"/>
        <end position="88"/>
    </location>
</feature>
<dbReference type="AlphaFoldDB" id="A0A8C7KG97"/>
<keyword evidence="9" id="KW-0832">Ubl conjugation</keyword>
<keyword evidence="6" id="KW-0597">Phosphoprotein</keyword>
<evidence type="ECO:0000256" key="27">
    <source>
        <dbReference type="ARBA" id="ARBA00047005"/>
    </source>
</evidence>
<evidence type="ECO:0000256" key="28">
    <source>
        <dbReference type="ARBA" id="ARBA00049702"/>
    </source>
</evidence>
<evidence type="ECO:0000256" key="29">
    <source>
        <dbReference type="SAM" id="MobiDB-lite"/>
    </source>
</evidence>
<dbReference type="PANTHER" id="PTHR46062:SF2">
    <property type="entry name" value="STEROL REGULATORY ELEMENT-BINDING PROTEIN 1"/>
    <property type="match status" value="1"/>
</dbReference>
<dbReference type="InterPro" id="IPR011598">
    <property type="entry name" value="bHLH_dom"/>
</dbReference>
<evidence type="ECO:0000313" key="32">
    <source>
        <dbReference type="Proteomes" id="UP000694557"/>
    </source>
</evidence>
<evidence type="ECO:0000256" key="23">
    <source>
        <dbReference type="ARBA" id="ARBA00039749"/>
    </source>
</evidence>
<keyword evidence="32" id="KW-1185">Reference proteome</keyword>
<dbReference type="PANTHER" id="PTHR46062">
    <property type="entry name" value="STEROL REGULATORY ELEMENT-BINDING PROTEIN"/>
    <property type="match status" value="1"/>
</dbReference>
<dbReference type="SUPFAM" id="SSF47459">
    <property type="entry name" value="HLH, helix-loop-helix DNA-binding domain"/>
    <property type="match status" value="1"/>
</dbReference>
<evidence type="ECO:0000256" key="2">
    <source>
        <dbReference type="ARBA" id="ARBA00004477"/>
    </source>
</evidence>
<comment type="similarity">
    <text evidence="22">Belongs to the SREBP family.</text>
</comment>
<evidence type="ECO:0000256" key="3">
    <source>
        <dbReference type="ARBA" id="ARBA00004557"/>
    </source>
</evidence>
<dbReference type="GO" id="GO:0000978">
    <property type="term" value="F:RNA polymerase II cis-regulatory region sequence-specific DNA binding"/>
    <property type="evidence" value="ECO:0007669"/>
    <property type="project" value="TreeGrafter"/>
</dbReference>
<protein>
    <recommendedName>
        <fullName evidence="23">Sterol regulatory element-binding protein 1</fullName>
    </recommendedName>
    <alternativeName>
        <fullName evidence="24">Sterol regulatory element-binding transcription factor 1</fullName>
    </alternativeName>
</protein>
<evidence type="ECO:0000256" key="10">
    <source>
        <dbReference type="ARBA" id="ARBA00022989"/>
    </source>
</evidence>
<evidence type="ECO:0000256" key="7">
    <source>
        <dbReference type="ARBA" id="ARBA00022692"/>
    </source>
</evidence>
<evidence type="ECO:0000256" key="17">
    <source>
        <dbReference type="ARBA" id="ARBA00023163"/>
    </source>
</evidence>
<keyword evidence="21" id="KW-0968">Cytoplasmic vesicle</keyword>
<evidence type="ECO:0000256" key="25">
    <source>
        <dbReference type="ARBA" id="ARBA00045313"/>
    </source>
</evidence>
<dbReference type="Pfam" id="PF00010">
    <property type="entry name" value="HLH"/>
    <property type="match status" value="1"/>
</dbReference>
<dbReference type="Ensembl" id="ENSOKIT00005107988.1">
    <property type="protein sequence ID" value="ENSOKIP00005100749.1"/>
    <property type="gene ID" value="ENSOKIG00005042022.1"/>
</dbReference>
<dbReference type="GeneTree" id="ENSGT00940000159156"/>
<keyword evidence="10" id="KW-1133">Transmembrane helix</keyword>
<keyword evidence="11" id="KW-0805">Transcription regulation</keyword>
<keyword evidence="12" id="KW-0333">Golgi apparatus</keyword>
<keyword evidence="13" id="KW-0443">Lipid metabolism</keyword>
<keyword evidence="20" id="KW-0539">Nucleus</keyword>
<evidence type="ECO:0000256" key="14">
    <source>
        <dbReference type="ARBA" id="ARBA00023125"/>
    </source>
</evidence>